<evidence type="ECO:0000256" key="1">
    <source>
        <dbReference type="ARBA" id="ARBA00022490"/>
    </source>
</evidence>
<dbReference type="PANTHER" id="PTHR35977">
    <property type="entry name" value="CHROMOSOME 16 OPEN READING FRAME 71"/>
    <property type="match status" value="1"/>
</dbReference>
<comment type="function">
    <text evidence="2">In cyliated cells, dynein axonemal particle-specific protein required for deployment of ODA to the axoneme. Interacts with outer dynein arm (ODA) subunits.</text>
</comment>
<dbReference type="InterPro" id="IPR031531">
    <property type="entry name" value="DNAAF8"/>
</dbReference>
<feature type="region of interest" description="Disordered" evidence="6">
    <location>
        <begin position="401"/>
        <end position="428"/>
    </location>
</feature>
<feature type="region of interest" description="Disordered" evidence="6">
    <location>
        <begin position="260"/>
        <end position="323"/>
    </location>
</feature>
<reference evidence="8" key="1">
    <citation type="journal article" date="2013" name="Nat. Genet.">
        <title>The draft genomes of soft-shell turtle and green sea turtle yield insights into the development and evolution of the turtle-specific body plan.</title>
        <authorList>
            <person name="Wang Z."/>
            <person name="Pascual-Anaya J."/>
            <person name="Zadissa A."/>
            <person name="Li W."/>
            <person name="Niimura Y."/>
            <person name="Huang Z."/>
            <person name="Li C."/>
            <person name="White S."/>
            <person name="Xiong Z."/>
            <person name="Fang D."/>
            <person name="Wang B."/>
            <person name="Ming Y."/>
            <person name="Chen Y."/>
            <person name="Zheng Y."/>
            <person name="Kuraku S."/>
            <person name="Pignatelli M."/>
            <person name="Herrero J."/>
            <person name="Beal K."/>
            <person name="Nozawa M."/>
            <person name="Li Q."/>
            <person name="Wang J."/>
            <person name="Zhang H."/>
            <person name="Yu L."/>
            <person name="Shigenobu S."/>
            <person name="Wang J."/>
            <person name="Liu J."/>
            <person name="Flicek P."/>
            <person name="Searle S."/>
            <person name="Wang J."/>
            <person name="Kuratani S."/>
            <person name="Yin Y."/>
            <person name="Aken B."/>
            <person name="Zhang G."/>
            <person name="Irie N."/>
        </authorList>
    </citation>
    <scope>NUCLEOTIDE SEQUENCE [LARGE SCALE GENOMIC DNA]</scope>
</reference>
<evidence type="ECO:0000256" key="5">
    <source>
        <dbReference type="ARBA" id="ARBA00030565"/>
    </source>
</evidence>
<evidence type="ECO:0000256" key="3">
    <source>
        <dbReference type="ARBA" id="ARBA00024190"/>
    </source>
</evidence>
<proteinExistence type="predicted"/>
<dbReference type="EMBL" id="KB503068">
    <property type="protein sequence ID" value="EMP40838.1"/>
    <property type="molecule type" value="Genomic_DNA"/>
</dbReference>
<protein>
    <recommendedName>
        <fullName evidence="4">Dynein axonemal assembly factor 8</fullName>
    </recommendedName>
    <alternativeName>
        <fullName evidence="5">Dynein axonemal-associated protein 1</fullName>
    </alternativeName>
</protein>
<sequence>MASEGQSQEKEDPSEDLTTPFQCNRTLHWGAILSAVKDQIPSLESDTSTSDCDEDGELFIFQRDLPNLIPDLSEELADLSPGDTDMQQILESVEHSRETWNGDLESSDLQKEMDVTQAVGRENVPLDIEKWDLDKILKDLEEQKDRRTRSEEPALPSKDHSTSVLAVPSQPSSPSLSTPQFSSEDEDGDDDVMHSPQHSSPVADPITPAPPYKTCLVDLQNQPWYGHSWMPPVPFPPQWPFWSQWTAYAPSQHRSAILPRASTQQSPLSAAQGPPETSEQGDEEEEELSDQDSPPEVHISSSSPDDAIMPPPPNTVSVPSSTICKGPDLQREVIFPSPPQSCRSMDMPKLQYTAELPTVYIDLRDAKSHKSALPSVENQRDCTGKSLLLQQLRNFRKEASQPLANEASKQVLRDEGVSQDLESPEEMGTLKIRRKRYLRVSEGPPKTIAPVHIVPPVYSVMFEEPQGIT</sequence>
<dbReference type="GO" id="GO:0070840">
    <property type="term" value="F:dynein complex binding"/>
    <property type="evidence" value="ECO:0007669"/>
    <property type="project" value="InterPro"/>
</dbReference>
<keyword evidence="1" id="KW-0963">Cytoplasm</keyword>
<evidence type="ECO:0000256" key="4">
    <source>
        <dbReference type="ARBA" id="ARBA00024428"/>
    </source>
</evidence>
<dbReference type="GO" id="GO:0120293">
    <property type="term" value="C:dynein axonemal particle"/>
    <property type="evidence" value="ECO:0007669"/>
    <property type="project" value="UniProtKB-SubCell"/>
</dbReference>
<feature type="compositionally biased region" description="Low complexity" evidence="6">
    <location>
        <begin position="163"/>
        <end position="182"/>
    </location>
</feature>
<evidence type="ECO:0000313" key="8">
    <source>
        <dbReference type="Proteomes" id="UP000031443"/>
    </source>
</evidence>
<evidence type="ECO:0000256" key="2">
    <source>
        <dbReference type="ARBA" id="ARBA00024177"/>
    </source>
</evidence>
<feature type="region of interest" description="Disordered" evidence="6">
    <location>
        <begin position="142"/>
        <end position="209"/>
    </location>
</feature>
<dbReference type="AlphaFoldDB" id="M7C8C9"/>
<dbReference type="Pfam" id="PF15773">
    <property type="entry name" value="DAAP1"/>
    <property type="match status" value="2"/>
</dbReference>
<evidence type="ECO:0000256" key="6">
    <source>
        <dbReference type="SAM" id="MobiDB-lite"/>
    </source>
</evidence>
<gene>
    <name evidence="7" type="ORF">UY3_01964</name>
</gene>
<keyword evidence="8" id="KW-1185">Reference proteome</keyword>
<feature type="compositionally biased region" description="Basic and acidic residues" evidence="6">
    <location>
        <begin position="142"/>
        <end position="161"/>
    </location>
</feature>
<dbReference type="PANTHER" id="PTHR35977:SF1">
    <property type="entry name" value="DYNEIN AXONEMAL ASSEMBLY FACTOR 8"/>
    <property type="match status" value="1"/>
</dbReference>
<dbReference type="Proteomes" id="UP000031443">
    <property type="component" value="Unassembled WGS sequence"/>
</dbReference>
<comment type="subcellular location">
    <subcellularLocation>
        <location evidence="3">Dynein axonemal particle</location>
    </subcellularLocation>
</comment>
<name>M7C8C9_CHEMY</name>
<evidence type="ECO:0000313" key="7">
    <source>
        <dbReference type="EMBL" id="EMP40838.1"/>
    </source>
</evidence>
<accession>M7C8C9</accession>
<feature type="region of interest" description="Disordered" evidence="6">
    <location>
        <begin position="1"/>
        <end position="21"/>
    </location>
</feature>
<organism evidence="7 8">
    <name type="scientific">Chelonia mydas</name>
    <name type="common">Green sea-turtle</name>
    <name type="synonym">Chelonia agassizi</name>
    <dbReference type="NCBI Taxonomy" id="8469"/>
    <lineage>
        <taxon>Eukaryota</taxon>
        <taxon>Metazoa</taxon>
        <taxon>Chordata</taxon>
        <taxon>Craniata</taxon>
        <taxon>Vertebrata</taxon>
        <taxon>Euteleostomi</taxon>
        <taxon>Archelosauria</taxon>
        <taxon>Testudinata</taxon>
        <taxon>Testudines</taxon>
        <taxon>Cryptodira</taxon>
        <taxon>Durocryptodira</taxon>
        <taxon>Americhelydia</taxon>
        <taxon>Chelonioidea</taxon>
        <taxon>Cheloniidae</taxon>
        <taxon>Chelonia</taxon>
    </lineage>
</organism>
<feature type="compositionally biased region" description="Acidic residues" evidence="6">
    <location>
        <begin position="279"/>
        <end position="290"/>
    </location>
</feature>